<name>A0A6J2XQE9_SITOR</name>
<evidence type="ECO:0000256" key="1">
    <source>
        <dbReference type="ARBA" id="ARBA00004496"/>
    </source>
</evidence>
<dbReference type="GeneID" id="115880084"/>
<dbReference type="GO" id="GO:0008270">
    <property type="term" value="F:zinc ion binding"/>
    <property type="evidence" value="ECO:0007669"/>
    <property type="project" value="UniProtKB-KW"/>
</dbReference>
<dbReference type="InterPro" id="IPR008705">
    <property type="entry name" value="Nanos/Xcar2"/>
</dbReference>
<dbReference type="InterPro" id="IPR038129">
    <property type="entry name" value="Nanos_sf"/>
</dbReference>
<reference evidence="11" key="1">
    <citation type="submission" date="2025-08" db="UniProtKB">
        <authorList>
            <consortium name="RefSeq"/>
        </authorList>
    </citation>
    <scope>IDENTIFICATION</scope>
    <source>
        <tissue evidence="11">Gonads</tissue>
    </source>
</reference>
<dbReference type="Gene3D" id="4.10.60.30">
    <property type="entry name" value="Nanos, RNA-binding domain"/>
    <property type="match status" value="1"/>
</dbReference>
<dbReference type="GO" id="GO:0003723">
    <property type="term" value="F:RNA binding"/>
    <property type="evidence" value="ECO:0007669"/>
    <property type="project" value="UniProtKB-UniRule"/>
</dbReference>
<feature type="domain" description="Nanos-type" evidence="9">
    <location>
        <begin position="169"/>
        <end position="223"/>
    </location>
</feature>
<keyword evidence="5" id="KW-0862">Zinc</keyword>
<evidence type="ECO:0000256" key="3">
    <source>
        <dbReference type="ARBA" id="ARBA00022723"/>
    </source>
</evidence>
<proteinExistence type="inferred from homology"/>
<gene>
    <name evidence="11" type="primary">LOC115880084</name>
</gene>
<keyword evidence="6 8" id="KW-0810">Translation regulation</keyword>
<dbReference type="KEGG" id="soy:115880084"/>
<dbReference type="InParanoid" id="A0A6J2XQE9"/>
<sequence>MTPSCPDDNNLVCTSTFSNTAPANTLSLLANNLSLHSEKYQIGSLIRPNVDNNHFYTIAVEGEVNPPMDFRKHFFQFTEPPRQPSNSANCLDPSRPVISTQVSTNDSLQRVLNRLTPEVRDTHWFFSLLDIEDNLCQVTMPVKWIPKQKRNAHNLMKNAHLFANRKSKICKFCFTNGEAKDIFSSHVIKSKQGETICPILRKHKCEICGATGIHAHTKSHCPLNKKQKIRYHKLVHGCLKP</sequence>
<dbReference type="OrthoDB" id="10010129at2759"/>
<evidence type="ECO:0000256" key="8">
    <source>
        <dbReference type="PROSITE-ProRule" id="PRU00855"/>
    </source>
</evidence>
<accession>A0A6J2XQE9</accession>
<evidence type="ECO:0000313" key="11">
    <source>
        <dbReference type="RefSeq" id="XP_030753075.1"/>
    </source>
</evidence>
<dbReference type="InterPro" id="IPR024161">
    <property type="entry name" value="Znf_nanos-typ"/>
</dbReference>
<dbReference type="GO" id="GO:0005737">
    <property type="term" value="C:cytoplasm"/>
    <property type="evidence" value="ECO:0007669"/>
    <property type="project" value="UniProtKB-SubCell"/>
</dbReference>
<dbReference type="AlphaFoldDB" id="A0A6J2XQE9"/>
<evidence type="ECO:0000256" key="6">
    <source>
        <dbReference type="ARBA" id="ARBA00022845"/>
    </source>
</evidence>
<dbReference type="GO" id="GO:0006417">
    <property type="term" value="P:regulation of translation"/>
    <property type="evidence" value="ECO:0007669"/>
    <property type="project" value="UniProtKB-UniRule"/>
</dbReference>
<keyword evidence="4 8" id="KW-0863">Zinc-finger</keyword>
<comment type="similarity">
    <text evidence="8">Belongs to the nanos family.</text>
</comment>
<evidence type="ECO:0000256" key="4">
    <source>
        <dbReference type="ARBA" id="ARBA00022771"/>
    </source>
</evidence>
<comment type="subcellular location">
    <subcellularLocation>
        <location evidence="1">Cytoplasm</location>
    </subcellularLocation>
</comment>
<evidence type="ECO:0000256" key="2">
    <source>
        <dbReference type="ARBA" id="ARBA00022490"/>
    </source>
</evidence>
<evidence type="ECO:0000259" key="9">
    <source>
        <dbReference type="PROSITE" id="PS51522"/>
    </source>
</evidence>
<keyword evidence="3" id="KW-0479">Metal-binding</keyword>
<dbReference type="Pfam" id="PF05741">
    <property type="entry name" value="zf-nanos"/>
    <property type="match status" value="1"/>
</dbReference>
<dbReference type="RefSeq" id="XP_030753075.1">
    <property type="nucleotide sequence ID" value="XM_030897215.1"/>
</dbReference>
<protein>
    <submittedName>
        <fullName evidence="11">Uncharacterized protein LOC115880084</fullName>
    </submittedName>
</protein>
<dbReference type="Proteomes" id="UP000504635">
    <property type="component" value="Unplaced"/>
</dbReference>
<evidence type="ECO:0000256" key="7">
    <source>
        <dbReference type="ARBA" id="ARBA00022884"/>
    </source>
</evidence>
<keyword evidence="2" id="KW-0963">Cytoplasm</keyword>
<keyword evidence="10" id="KW-1185">Reference proteome</keyword>
<evidence type="ECO:0000256" key="5">
    <source>
        <dbReference type="ARBA" id="ARBA00022833"/>
    </source>
</evidence>
<keyword evidence="7 8" id="KW-0694">RNA-binding</keyword>
<evidence type="ECO:0000313" key="10">
    <source>
        <dbReference type="Proteomes" id="UP000504635"/>
    </source>
</evidence>
<organism evidence="10 11">
    <name type="scientific">Sitophilus oryzae</name>
    <name type="common">Rice weevil</name>
    <name type="synonym">Curculio oryzae</name>
    <dbReference type="NCBI Taxonomy" id="7048"/>
    <lineage>
        <taxon>Eukaryota</taxon>
        <taxon>Metazoa</taxon>
        <taxon>Ecdysozoa</taxon>
        <taxon>Arthropoda</taxon>
        <taxon>Hexapoda</taxon>
        <taxon>Insecta</taxon>
        <taxon>Pterygota</taxon>
        <taxon>Neoptera</taxon>
        <taxon>Endopterygota</taxon>
        <taxon>Coleoptera</taxon>
        <taxon>Polyphaga</taxon>
        <taxon>Cucujiformia</taxon>
        <taxon>Curculionidae</taxon>
        <taxon>Dryophthorinae</taxon>
        <taxon>Sitophilus</taxon>
    </lineage>
</organism>
<dbReference type="PROSITE" id="PS51522">
    <property type="entry name" value="ZF_NANOS"/>
    <property type="match status" value="1"/>
</dbReference>
<dbReference type="CTD" id="42297"/>
<dbReference type="PANTHER" id="PTHR12887">
    <property type="entry name" value="NANOS PROTEIN"/>
    <property type="match status" value="1"/>
</dbReference>